<comment type="caution">
    <text evidence="1">The sequence shown here is derived from an EMBL/GenBank/DDBJ whole genome shotgun (WGS) entry which is preliminary data.</text>
</comment>
<reference evidence="2" key="1">
    <citation type="journal article" date="2022" name="Mol. Ecol. Resour.">
        <title>The genomes of chicory, endive, great burdock and yacon provide insights into Asteraceae palaeo-polyploidization history and plant inulin production.</title>
        <authorList>
            <person name="Fan W."/>
            <person name="Wang S."/>
            <person name="Wang H."/>
            <person name="Wang A."/>
            <person name="Jiang F."/>
            <person name="Liu H."/>
            <person name="Zhao H."/>
            <person name="Xu D."/>
            <person name="Zhang Y."/>
        </authorList>
    </citation>
    <scope>NUCLEOTIDE SEQUENCE [LARGE SCALE GENOMIC DNA]</scope>
    <source>
        <strain evidence="2">cv. Yunnan</strain>
    </source>
</reference>
<organism evidence="1 2">
    <name type="scientific">Smallanthus sonchifolius</name>
    <dbReference type="NCBI Taxonomy" id="185202"/>
    <lineage>
        <taxon>Eukaryota</taxon>
        <taxon>Viridiplantae</taxon>
        <taxon>Streptophyta</taxon>
        <taxon>Embryophyta</taxon>
        <taxon>Tracheophyta</taxon>
        <taxon>Spermatophyta</taxon>
        <taxon>Magnoliopsida</taxon>
        <taxon>eudicotyledons</taxon>
        <taxon>Gunneridae</taxon>
        <taxon>Pentapetalae</taxon>
        <taxon>asterids</taxon>
        <taxon>campanulids</taxon>
        <taxon>Asterales</taxon>
        <taxon>Asteraceae</taxon>
        <taxon>Asteroideae</taxon>
        <taxon>Heliantheae alliance</taxon>
        <taxon>Millerieae</taxon>
        <taxon>Smallanthus</taxon>
    </lineage>
</organism>
<evidence type="ECO:0000313" key="2">
    <source>
        <dbReference type="Proteomes" id="UP001056120"/>
    </source>
</evidence>
<dbReference type="Proteomes" id="UP001056120">
    <property type="component" value="Linkage Group LG14"/>
</dbReference>
<protein>
    <submittedName>
        <fullName evidence="1">Uncharacterized protein</fullName>
    </submittedName>
</protein>
<evidence type="ECO:0000313" key="1">
    <source>
        <dbReference type="EMBL" id="KAI3785723.1"/>
    </source>
</evidence>
<accession>A0ACB9GQC8</accession>
<reference evidence="1 2" key="2">
    <citation type="journal article" date="2022" name="Mol. Ecol. Resour.">
        <title>The genomes of chicory, endive, great burdock and yacon provide insights into Asteraceae paleo-polyploidization history and plant inulin production.</title>
        <authorList>
            <person name="Fan W."/>
            <person name="Wang S."/>
            <person name="Wang H."/>
            <person name="Wang A."/>
            <person name="Jiang F."/>
            <person name="Liu H."/>
            <person name="Zhao H."/>
            <person name="Xu D."/>
            <person name="Zhang Y."/>
        </authorList>
    </citation>
    <scope>NUCLEOTIDE SEQUENCE [LARGE SCALE GENOMIC DNA]</scope>
    <source>
        <strain evidence="2">cv. Yunnan</strain>
        <tissue evidence="1">Leaves</tissue>
    </source>
</reference>
<name>A0ACB9GQC8_9ASTR</name>
<proteinExistence type="predicted"/>
<sequence length="89" mass="9566">MDVLDGAGSCWVGLGDPVSIWTTCLKEVVPAWTKVVGYGFGSGLGVICGVWVAPLAPVLLLWLDEEFARDGISLPCFFEMISIKRTASF</sequence>
<gene>
    <name evidence="1" type="ORF">L1987_44848</name>
</gene>
<dbReference type="EMBL" id="CM042031">
    <property type="protein sequence ID" value="KAI3785723.1"/>
    <property type="molecule type" value="Genomic_DNA"/>
</dbReference>
<keyword evidence="2" id="KW-1185">Reference proteome</keyword>